<sequence>MAKVGTERIYHKGSGKEIYCQVNFYSKSKLFKIIDFPEDIEKWYGSKETRENKYGTKLYSGEICAKSYDECIDLGKKVYSEYYDQNIKEDKIICYQLKTNHPRPEFHGHNDKRDLYHAPSLAIGLQYKVMYRITIGEECFISNWNYEDSKTPDEGTRLGGERLNREDGHLGLYDWHKISYTGEAHLFFKNVEKGLLDMITNVNAFFGESPTVLLEKIESGKFLMQ</sequence>
<protein>
    <submittedName>
        <fullName evidence="1">Uncharacterized protein</fullName>
    </submittedName>
</protein>
<dbReference type="EMBL" id="JBHZQA010000002">
    <property type="protein sequence ID" value="MFE3847159.1"/>
    <property type="molecule type" value="Genomic_DNA"/>
</dbReference>
<organism evidence="1 2">
    <name type="scientific">Flavobacterium fructosi</name>
    <dbReference type="NCBI Taxonomy" id="3230416"/>
    <lineage>
        <taxon>Bacteria</taxon>
        <taxon>Pseudomonadati</taxon>
        <taxon>Bacteroidota</taxon>
        <taxon>Flavobacteriia</taxon>
        <taxon>Flavobacteriales</taxon>
        <taxon>Flavobacteriaceae</taxon>
        <taxon>Flavobacterium</taxon>
    </lineage>
</organism>
<keyword evidence="2" id="KW-1185">Reference proteome</keyword>
<comment type="caution">
    <text evidence="1">The sequence shown here is derived from an EMBL/GenBank/DDBJ whole genome shotgun (WGS) entry which is preliminary data.</text>
</comment>
<proteinExistence type="predicted"/>
<evidence type="ECO:0000313" key="1">
    <source>
        <dbReference type="EMBL" id="MFE3847159.1"/>
    </source>
</evidence>
<dbReference type="RefSeq" id="WP_379856992.1">
    <property type="nucleotide sequence ID" value="NZ_JBHZQA010000002.1"/>
</dbReference>
<gene>
    <name evidence="1" type="ORF">ACFX5D_04150</name>
</gene>
<reference evidence="1 2" key="1">
    <citation type="submission" date="2024-06" db="EMBL/GenBank/DDBJ databases">
        <title>Flavobacterium spp. isolated from glacier.</title>
        <authorList>
            <person name="Han D."/>
        </authorList>
    </citation>
    <scope>NUCLEOTIDE SEQUENCE [LARGE SCALE GENOMIC DNA]</scope>
    <source>
        <strain evidence="1 2">LB3P45</strain>
    </source>
</reference>
<dbReference type="Proteomes" id="UP001600039">
    <property type="component" value="Unassembled WGS sequence"/>
</dbReference>
<name>A0ABW6HJG0_9FLAO</name>
<evidence type="ECO:0000313" key="2">
    <source>
        <dbReference type="Proteomes" id="UP001600039"/>
    </source>
</evidence>
<accession>A0ABW6HJG0</accession>